<gene>
    <name evidence="1" type="ORF">H5410_028948</name>
</gene>
<reference evidence="1 2" key="1">
    <citation type="submission" date="2020-09" db="EMBL/GenBank/DDBJ databases">
        <title>De no assembly of potato wild relative species, Solanum commersonii.</title>
        <authorList>
            <person name="Cho K."/>
        </authorList>
    </citation>
    <scope>NUCLEOTIDE SEQUENCE [LARGE SCALE GENOMIC DNA]</scope>
    <source>
        <strain evidence="1">LZ3.2</strain>
        <tissue evidence="1">Leaf</tissue>
    </source>
</reference>
<protein>
    <submittedName>
        <fullName evidence="1">Uncharacterized protein</fullName>
    </submittedName>
</protein>
<sequence>MARFVELMQVLEGFTGISTKPDTIRWKHVKDDKFSVNRTYKKRQVCSLKTGQNLGIMSGRVWLLPRSNVCLASRRDKQPSISSLQGHLTVAVFVPHLTETSWLMPEHTAHRLSLWIKTEESKRQKNWWRIIPSPSSIWWTIWKERNEGCFEDRANTTQKIKWNCIAT</sequence>
<keyword evidence="2" id="KW-1185">Reference proteome</keyword>
<dbReference type="AlphaFoldDB" id="A0A9J5Z691"/>
<dbReference type="Proteomes" id="UP000824120">
    <property type="component" value="Chromosome 5"/>
</dbReference>
<dbReference type="OrthoDB" id="1727818at2759"/>
<accession>A0A9J5Z691</accession>
<name>A0A9J5Z691_SOLCO</name>
<dbReference type="EMBL" id="JACXVP010000005">
    <property type="protein sequence ID" value="KAG5607456.1"/>
    <property type="molecule type" value="Genomic_DNA"/>
</dbReference>
<proteinExistence type="predicted"/>
<evidence type="ECO:0000313" key="1">
    <source>
        <dbReference type="EMBL" id="KAG5607456.1"/>
    </source>
</evidence>
<organism evidence="1 2">
    <name type="scientific">Solanum commersonii</name>
    <name type="common">Commerson's wild potato</name>
    <name type="synonym">Commerson's nightshade</name>
    <dbReference type="NCBI Taxonomy" id="4109"/>
    <lineage>
        <taxon>Eukaryota</taxon>
        <taxon>Viridiplantae</taxon>
        <taxon>Streptophyta</taxon>
        <taxon>Embryophyta</taxon>
        <taxon>Tracheophyta</taxon>
        <taxon>Spermatophyta</taxon>
        <taxon>Magnoliopsida</taxon>
        <taxon>eudicotyledons</taxon>
        <taxon>Gunneridae</taxon>
        <taxon>Pentapetalae</taxon>
        <taxon>asterids</taxon>
        <taxon>lamiids</taxon>
        <taxon>Solanales</taxon>
        <taxon>Solanaceae</taxon>
        <taxon>Solanoideae</taxon>
        <taxon>Solaneae</taxon>
        <taxon>Solanum</taxon>
    </lineage>
</organism>
<comment type="caution">
    <text evidence="1">The sequence shown here is derived from an EMBL/GenBank/DDBJ whole genome shotgun (WGS) entry which is preliminary data.</text>
</comment>
<evidence type="ECO:0000313" key="2">
    <source>
        <dbReference type="Proteomes" id="UP000824120"/>
    </source>
</evidence>